<dbReference type="PANTHER" id="PTHR22746:SF10">
    <property type="entry name" value="GUANINE NUCLEOTIDE EXCHANGE FACTOR SUBUNIT RIC1"/>
    <property type="match status" value="1"/>
</dbReference>
<dbReference type="InterPro" id="IPR009771">
    <property type="entry name" value="RIC1_C"/>
</dbReference>
<dbReference type="GO" id="GO:0034066">
    <property type="term" value="C:Ric1-Rgp1 guanyl-nucleotide exchange factor complex"/>
    <property type="evidence" value="ECO:0007669"/>
    <property type="project" value="InterPro"/>
</dbReference>
<dbReference type="GO" id="GO:0000139">
    <property type="term" value="C:Golgi membrane"/>
    <property type="evidence" value="ECO:0007669"/>
    <property type="project" value="TreeGrafter"/>
</dbReference>
<name>A0A4Q1BW20_TREME</name>
<keyword evidence="2" id="KW-0472">Membrane</keyword>
<protein>
    <recommendedName>
        <fullName evidence="3">RIC1 C-terminal alpha solenoid region domain-containing protein</fullName>
    </recommendedName>
</protein>
<dbReference type="Pfam" id="PF07064">
    <property type="entry name" value="RIC1"/>
    <property type="match status" value="1"/>
</dbReference>
<dbReference type="Proteomes" id="UP000289152">
    <property type="component" value="Unassembled WGS sequence"/>
</dbReference>
<organism evidence="4 5">
    <name type="scientific">Tremella mesenterica</name>
    <name type="common">Jelly fungus</name>
    <dbReference type="NCBI Taxonomy" id="5217"/>
    <lineage>
        <taxon>Eukaryota</taxon>
        <taxon>Fungi</taxon>
        <taxon>Dikarya</taxon>
        <taxon>Basidiomycota</taxon>
        <taxon>Agaricomycotina</taxon>
        <taxon>Tremellomycetes</taxon>
        <taxon>Tremellales</taxon>
        <taxon>Tremellaceae</taxon>
        <taxon>Tremella</taxon>
    </lineage>
</organism>
<reference evidence="4 5" key="1">
    <citation type="submission" date="2016-06" db="EMBL/GenBank/DDBJ databases">
        <title>Evolution of pathogenesis and genome organization in the Tremellales.</title>
        <authorList>
            <person name="Cuomo C."/>
            <person name="Litvintseva A."/>
            <person name="Heitman J."/>
            <person name="Chen Y."/>
            <person name="Sun S."/>
            <person name="Springer D."/>
            <person name="Dromer F."/>
            <person name="Young S."/>
            <person name="Zeng Q."/>
            <person name="Chapman S."/>
            <person name="Gujja S."/>
            <person name="Saif S."/>
            <person name="Birren B."/>
        </authorList>
    </citation>
    <scope>NUCLEOTIDE SEQUENCE [LARGE SCALE GENOMIC DNA]</scope>
    <source>
        <strain evidence="4 5">ATCC 28783</strain>
    </source>
</reference>
<dbReference type="Gene3D" id="2.130.10.10">
    <property type="entry name" value="YVTN repeat-like/Quinoprotein amine dehydrogenase"/>
    <property type="match status" value="1"/>
</dbReference>
<dbReference type="FunCoup" id="A0A4Q1BW20">
    <property type="interactions" value="118"/>
</dbReference>
<dbReference type="GO" id="GO:0042147">
    <property type="term" value="P:retrograde transport, endosome to Golgi"/>
    <property type="evidence" value="ECO:0007669"/>
    <property type="project" value="TreeGrafter"/>
</dbReference>
<dbReference type="GO" id="GO:0005829">
    <property type="term" value="C:cytosol"/>
    <property type="evidence" value="ECO:0007669"/>
    <property type="project" value="TreeGrafter"/>
</dbReference>
<gene>
    <name evidence="4" type="ORF">M231_00343</name>
</gene>
<dbReference type="PANTHER" id="PTHR22746">
    <property type="entry name" value="RAB6A-GEF COMPLEX PARTNER PROTEIN 1"/>
    <property type="match status" value="1"/>
</dbReference>
<comment type="caution">
    <text evidence="4">The sequence shown here is derived from an EMBL/GenBank/DDBJ whole genome shotgun (WGS) entry which is preliminary data.</text>
</comment>
<proteinExistence type="predicted"/>
<evidence type="ECO:0000256" key="1">
    <source>
        <dbReference type="ARBA" id="ARBA00004370"/>
    </source>
</evidence>
<evidence type="ECO:0000313" key="5">
    <source>
        <dbReference type="Proteomes" id="UP000289152"/>
    </source>
</evidence>
<accession>A0A4Q1BW20</accession>
<keyword evidence="5" id="KW-1185">Reference proteome</keyword>
<feature type="domain" description="RIC1 C-terminal alpha solenoid region" evidence="3">
    <location>
        <begin position="811"/>
        <end position="977"/>
    </location>
</feature>
<evidence type="ECO:0000259" key="3">
    <source>
        <dbReference type="Pfam" id="PF07064"/>
    </source>
</evidence>
<sequence>MYWPTTVSRQLSIPWPTNEETIRRLRSNKKGNFFAILTETTLSVWDVRPTVLQLASIRTPKNVSRWGNNDDVFWSHDGRGIIVLTSNSHLLFYTLVPSNLPAYTLRTDPSFPPGDGPGEGDPLMGWQLDYRGAAFAMGSCTSLLVQTHNLMLCLRHPPAILTVPYPLPQEMLSLESDVPPVPLDGGEGKDVQIWEFEGSGEWMRMVENSLPIPRDLHVSKVQGMQTMWIMTTTEGRVYALHRPYSRSTPFATPHNEDRHGSKSSATRFAGRLLYPSPRPSSETSNPSHSIAALGLLHASDMDAEVEVTPENKALEVASNGRYGLIAVGCANGNVEIITLLPEPHPIRHSHTLDLKRSANLRTSPGLVTCLQWTSDGFCLAVGYQHAWAVWSVSGRLAGFGAREIVEETRVGVEDTFNSGVADLFWAPGNLELFVRPSSDQTALYSMPFVKSATTTQHSPDNTRYAFLQMDDRVLVYRGADQPDMSVINPESDVWEHVKIPSDYIATNWPIRYASISSDGKFIAVAGGRGLAHYSADSRRWEIVFEGEQEFRFVVRGGLLWFQHVLIAAVEVGKVHQIRLYSRESDATEGRVLHSATLRAPVQVMSLLNNSLLVYTTDNTLYHFLIIPSKGNIRLYLCGSISFEGVVQVPSRVKALSWLVPEAQSNLGDPSDDLIVATIIFLVDRKLLLLRPRRAANDEVRYDMQTLADSIECYWTHLSGVGTLENSLWGYDGSSMRVWLDALTIEATRVDIDKDAYESVKESVSLDLDFYPLSILMDKGIIIGVDHETSTRSLPFSLHKLETRSRLFLPPFLQYHLSTPHLPNALAFAANYQSLIYFTHSLEILLHTVLEADLSPQNKSTLLQTTVEFLDHFTESLEVVVACARKTDPRMWEMLFDVVGKPRDLFEKCLKAGKLDVATSYLLVLHNMEMLDDAKDAVRLLRLAMTAKEYKLCKDILRFLHSIDETGHALRKAIGEVQLLELEPATPLNISNPRLVHPPFTPIFSPASDFDDTPGRVTLTPAD</sequence>
<dbReference type="InParanoid" id="A0A4Q1BW20"/>
<dbReference type="STRING" id="5217.A0A4Q1BW20"/>
<evidence type="ECO:0000313" key="4">
    <source>
        <dbReference type="EMBL" id="RXK42353.1"/>
    </source>
</evidence>
<dbReference type="GO" id="GO:0006886">
    <property type="term" value="P:intracellular protein transport"/>
    <property type="evidence" value="ECO:0007669"/>
    <property type="project" value="InterPro"/>
</dbReference>
<dbReference type="Pfam" id="PF25440">
    <property type="entry name" value="Beta-prop_RIC1_2nd"/>
    <property type="match status" value="1"/>
</dbReference>
<dbReference type="InterPro" id="IPR040096">
    <property type="entry name" value="Ric1"/>
</dbReference>
<evidence type="ECO:0000256" key="2">
    <source>
        <dbReference type="ARBA" id="ARBA00023136"/>
    </source>
</evidence>
<dbReference type="EMBL" id="SDIL01000002">
    <property type="protein sequence ID" value="RXK42353.1"/>
    <property type="molecule type" value="Genomic_DNA"/>
</dbReference>
<dbReference type="InterPro" id="IPR015943">
    <property type="entry name" value="WD40/YVTN_repeat-like_dom_sf"/>
</dbReference>
<dbReference type="AlphaFoldDB" id="A0A4Q1BW20"/>
<dbReference type="VEuPathDB" id="FungiDB:TREMEDRAFT_44723"/>
<dbReference type="OrthoDB" id="67540at2759"/>
<dbReference type="SUPFAM" id="SSF82171">
    <property type="entry name" value="DPP6 N-terminal domain-like"/>
    <property type="match status" value="1"/>
</dbReference>
<dbReference type="OMA" id="MVYDRAM"/>
<comment type="subcellular location">
    <subcellularLocation>
        <location evidence="1">Membrane</location>
    </subcellularLocation>
</comment>